<gene>
    <name evidence="1" type="ORF">ZEAMMB73_Zm00001d044506</name>
</gene>
<sequence>MIFSFIRARNTQQIFFFQKLQQSQQLFDRPQLNQTGPKCFSELCYLRIAEFTLQRCLIVSFVCLDLHCHRVGYDNKKLPKATRAINRANHMNGGSSPTSAPPRLLAVDIPTSSSSIPRLSASAAREKISSLDSLPKSMIGLKRKFNPFGAVAASADQDGLHHMDKIDVSQRRRFNEYKTLTLENDKLRNECLQYEGSEKQLVLKEQKLRSEIAEVEKKYQELLGELRSLDVKKEKQ</sequence>
<reference evidence="1" key="1">
    <citation type="submission" date="2015-12" db="EMBL/GenBank/DDBJ databases">
        <title>Update maize B73 reference genome by single molecule sequencing technologies.</title>
        <authorList>
            <consortium name="Maize Genome Sequencing Project"/>
            <person name="Ware D."/>
        </authorList>
    </citation>
    <scope>NUCLEOTIDE SEQUENCE [LARGE SCALE GENOMIC DNA]</scope>
    <source>
        <tissue evidence="1">Seedling</tissue>
    </source>
</reference>
<protein>
    <submittedName>
        <fullName evidence="1">Protein MICRORCHIDIA 6</fullName>
    </submittedName>
</protein>
<dbReference type="EMBL" id="CM007649">
    <property type="protein sequence ID" value="ONM41431.1"/>
    <property type="molecule type" value="Genomic_DNA"/>
</dbReference>
<evidence type="ECO:0000313" key="1">
    <source>
        <dbReference type="EMBL" id="ONM41431.1"/>
    </source>
</evidence>
<proteinExistence type="predicted"/>
<dbReference type="ExpressionAtlas" id="A0A1D6NMP0">
    <property type="expression patterns" value="baseline and differential"/>
</dbReference>
<organism evidence="1">
    <name type="scientific">Zea mays</name>
    <name type="common">Maize</name>
    <dbReference type="NCBI Taxonomy" id="4577"/>
    <lineage>
        <taxon>Eukaryota</taxon>
        <taxon>Viridiplantae</taxon>
        <taxon>Streptophyta</taxon>
        <taxon>Embryophyta</taxon>
        <taxon>Tracheophyta</taxon>
        <taxon>Spermatophyta</taxon>
        <taxon>Magnoliopsida</taxon>
        <taxon>Liliopsida</taxon>
        <taxon>Poales</taxon>
        <taxon>Poaceae</taxon>
        <taxon>PACMAD clade</taxon>
        <taxon>Panicoideae</taxon>
        <taxon>Andropogonodae</taxon>
        <taxon>Andropogoneae</taxon>
        <taxon>Tripsacinae</taxon>
        <taxon>Zea</taxon>
    </lineage>
</organism>
<dbReference type="AlphaFoldDB" id="A0A1D6NMP0"/>
<accession>A0A1D6NMP0</accession>
<name>A0A1D6NMP0_MAIZE</name>